<dbReference type="AlphaFoldDB" id="A0A560H023"/>
<proteinExistence type="predicted"/>
<dbReference type="InterPro" id="IPR015424">
    <property type="entry name" value="PyrdxlP-dep_Trfase"/>
</dbReference>
<accession>A0A560H023</accession>
<sequence length="420" mass="45024">MLAAGTLSAGTLTMAEIVPAAAAPQSAPAPGKSALPRQLPDKSSFLTGEGVYLDSGSQHPISFGARTAVDTYLSKRMLDPAAAHYDLPDDGVREKFARLVNADPDDIAYVQSTTAGEQMVLRGLGLPHSNANGSGGHIVTDTLHFFGSLPLYEEMQRHGVEVTWVEPKDGRILLDDLKQAIRKDTRLVALSLVSTINGFQHDLKAVCDLAHAHGALVYADIIHAAGCVPVDLKGSGVDFAACASYKWLMGDFGLGFIYGTKAARALLTRTEYGYYGMSAFKPHVYPFDPPGDMIADYAYADTAEGTFAHGTHAHTVIAQLDHSLDYILGMGVPAIQAHAQDLINRLKRELPKLGYSLMTPPEATTPLVTCAYENAREKLGPKLAAAKIKMTVSANRFRVTPSVFNDHTDIDRVLAALGHA</sequence>
<feature type="domain" description="Aminotransferase class V" evidence="2">
    <location>
        <begin position="91"/>
        <end position="376"/>
    </location>
</feature>
<evidence type="ECO:0000313" key="3">
    <source>
        <dbReference type="EMBL" id="TWB39622.1"/>
    </source>
</evidence>
<dbReference type="Pfam" id="PF00266">
    <property type="entry name" value="Aminotran_5"/>
    <property type="match status" value="1"/>
</dbReference>
<dbReference type="PANTHER" id="PTHR43586">
    <property type="entry name" value="CYSTEINE DESULFURASE"/>
    <property type="match status" value="1"/>
</dbReference>
<dbReference type="GO" id="GO:0016829">
    <property type="term" value="F:lyase activity"/>
    <property type="evidence" value="ECO:0007669"/>
    <property type="project" value="UniProtKB-KW"/>
</dbReference>
<organism evidence="3 4">
    <name type="scientific">Nitrospirillum amazonense</name>
    <dbReference type="NCBI Taxonomy" id="28077"/>
    <lineage>
        <taxon>Bacteria</taxon>
        <taxon>Pseudomonadati</taxon>
        <taxon>Pseudomonadota</taxon>
        <taxon>Alphaproteobacteria</taxon>
        <taxon>Rhodospirillales</taxon>
        <taxon>Azospirillaceae</taxon>
        <taxon>Nitrospirillum</taxon>
    </lineage>
</organism>
<comment type="caution">
    <text evidence="3">The sequence shown here is derived from an EMBL/GenBank/DDBJ whole genome shotgun (WGS) entry which is preliminary data.</text>
</comment>
<protein>
    <submittedName>
        <fullName evidence="3">Selenocysteine lyase/cysteine desulfurase</fullName>
    </submittedName>
</protein>
<dbReference type="Gene3D" id="3.40.640.10">
    <property type="entry name" value="Type I PLP-dependent aspartate aminotransferase-like (Major domain)"/>
    <property type="match status" value="1"/>
</dbReference>
<dbReference type="Proteomes" id="UP000315751">
    <property type="component" value="Unassembled WGS sequence"/>
</dbReference>
<dbReference type="InterPro" id="IPR015422">
    <property type="entry name" value="PyrdxlP-dep_Trfase_small"/>
</dbReference>
<reference evidence="3 4" key="1">
    <citation type="submission" date="2019-06" db="EMBL/GenBank/DDBJ databases">
        <title>Genomic Encyclopedia of Type Strains, Phase IV (KMG-V): Genome sequencing to study the core and pangenomes of soil and plant-associated prokaryotes.</title>
        <authorList>
            <person name="Whitman W."/>
        </authorList>
    </citation>
    <scope>NUCLEOTIDE SEQUENCE [LARGE SCALE GENOMIC DNA]</scope>
    <source>
        <strain evidence="3 4">BR 11622</strain>
    </source>
</reference>
<keyword evidence="3" id="KW-0456">Lyase</keyword>
<gene>
    <name evidence="3" type="ORF">FBZ90_11086</name>
</gene>
<dbReference type="SUPFAM" id="SSF53383">
    <property type="entry name" value="PLP-dependent transferases"/>
    <property type="match status" value="1"/>
</dbReference>
<dbReference type="PANTHER" id="PTHR43586:SF8">
    <property type="entry name" value="CYSTEINE DESULFURASE 1, CHLOROPLASTIC"/>
    <property type="match status" value="1"/>
</dbReference>
<dbReference type="EMBL" id="VITR01000010">
    <property type="protein sequence ID" value="TWB39622.1"/>
    <property type="molecule type" value="Genomic_DNA"/>
</dbReference>
<dbReference type="Gene3D" id="3.90.1150.10">
    <property type="entry name" value="Aspartate Aminotransferase, domain 1"/>
    <property type="match status" value="1"/>
</dbReference>
<keyword evidence="4" id="KW-1185">Reference proteome</keyword>
<dbReference type="InterPro" id="IPR015421">
    <property type="entry name" value="PyrdxlP-dep_Trfase_major"/>
</dbReference>
<evidence type="ECO:0000313" key="4">
    <source>
        <dbReference type="Proteomes" id="UP000315751"/>
    </source>
</evidence>
<name>A0A560H023_9PROT</name>
<evidence type="ECO:0000259" key="2">
    <source>
        <dbReference type="Pfam" id="PF00266"/>
    </source>
</evidence>
<dbReference type="InterPro" id="IPR000192">
    <property type="entry name" value="Aminotrans_V_dom"/>
</dbReference>
<keyword evidence="1" id="KW-0663">Pyridoxal phosphate</keyword>
<evidence type="ECO:0000256" key="1">
    <source>
        <dbReference type="ARBA" id="ARBA00022898"/>
    </source>
</evidence>